<evidence type="ECO:0000313" key="4">
    <source>
        <dbReference type="Proteomes" id="UP001152797"/>
    </source>
</evidence>
<comment type="caution">
    <text evidence="2">The sequence shown here is derived from an EMBL/GenBank/DDBJ whole genome shotgun (WGS) entry which is preliminary data.</text>
</comment>
<reference evidence="2" key="1">
    <citation type="submission" date="2022-10" db="EMBL/GenBank/DDBJ databases">
        <authorList>
            <person name="Chen Y."/>
            <person name="Dougan E. K."/>
            <person name="Chan C."/>
            <person name="Rhodes N."/>
            <person name="Thang M."/>
        </authorList>
    </citation>
    <scope>NUCLEOTIDE SEQUENCE</scope>
</reference>
<dbReference type="OrthoDB" id="413361at2759"/>
<evidence type="ECO:0000313" key="2">
    <source>
        <dbReference type="EMBL" id="CAI3998356.1"/>
    </source>
</evidence>
<dbReference type="EMBL" id="CAMXCT030002469">
    <property type="protein sequence ID" value="CAL4785668.1"/>
    <property type="molecule type" value="Genomic_DNA"/>
</dbReference>
<protein>
    <submittedName>
        <fullName evidence="2">Uncharacterized protein</fullName>
    </submittedName>
</protein>
<name>A0A9P1CVX1_9DINO</name>
<proteinExistence type="predicted"/>
<keyword evidence="4" id="KW-1185">Reference proteome</keyword>
<organism evidence="2">
    <name type="scientific">Cladocopium goreaui</name>
    <dbReference type="NCBI Taxonomy" id="2562237"/>
    <lineage>
        <taxon>Eukaryota</taxon>
        <taxon>Sar</taxon>
        <taxon>Alveolata</taxon>
        <taxon>Dinophyceae</taxon>
        <taxon>Suessiales</taxon>
        <taxon>Symbiodiniaceae</taxon>
        <taxon>Cladocopium</taxon>
    </lineage>
</organism>
<dbReference type="EMBL" id="CAMXCT020002469">
    <property type="protein sequence ID" value="CAL1151731.1"/>
    <property type="molecule type" value="Genomic_DNA"/>
</dbReference>
<gene>
    <name evidence="2" type="ORF">C1SCF055_LOCUS24664</name>
</gene>
<accession>A0A9P1CVX1</accession>
<dbReference type="Proteomes" id="UP001152797">
    <property type="component" value="Unassembled WGS sequence"/>
</dbReference>
<feature type="region of interest" description="Disordered" evidence="1">
    <location>
        <begin position="189"/>
        <end position="213"/>
    </location>
</feature>
<reference evidence="3" key="2">
    <citation type="submission" date="2024-04" db="EMBL/GenBank/DDBJ databases">
        <authorList>
            <person name="Chen Y."/>
            <person name="Shah S."/>
            <person name="Dougan E. K."/>
            <person name="Thang M."/>
            <person name="Chan C."/>
        </authorList>
    </citation>
    <scope>NUCLEOTIDE SEQUENCE [LARGE SCALE GENOMIC DNA]</scope>
</reference>
<evidence type="ECO:0000313" key="3">
    <source>
        <dbReference type="EMBL" id="CAL1151731.1"/>
    </source>
</evidence>
<evidence type="ECO:0000256" key="1">
    <source>
        <dbReference type="SAM" id="MobiDB-lite"/>
    </source>
</evidence>
<dbReference type="AlphaFoldDB" id="A0A9P1CVX1"/>
<sequence length="764" mass="86418">MDKVEFISDAKPTMKSLVASVQLMRQHLGYPTVITHSRFYNHTTTKMSPFELVFGKEIFWKVLLLHRRGTNVKLGPQWVPGIWLTKTDGDDLHVVASPNGILRGKAIRRLMALYGQGEALQACLISQSQPEALELWCSNYTQASGGETSYTVPEDEVEYDVDARDVREYARTHPPSPVSDLDLTGFGVGKHEAAPEDFPPNKSARHGDQEEVPGAETLADDTASAVTAGELASLDEAAGYEEITRLLEMTVLQEPTAEDLEEELDFENSLLPSLFRHKTKKVILCSHVDDMVLCGERGELEWLIEELKRRMTLRGGDVLPSADHDEQEPIRFLKKRHFFTKAGIVIRKLYGLEARKPRTTPDINGAVYDAKELDEKGKYKFRSAMRALLYLRTPDLGVLPLFRVPGKSKLDEVRGGSSSVEQEKELVEAFTDADWDGDKSTRARQRHSVSSALIFVDNRCRAFAQRQGVGRMKHIDAKYLWVESKVKAGDLEMDGVATVLNVADINTKKLTKARRSFLMYLIGLVEYDTVSKMYVPAGEDEFNIYMRKKYMGQSMKTVRRAMTLLALQPVASGAHTDELNYNFMVKNFGYIELFLEVIFNRREIGFIDDWDPERHELRQFSVLRSVDDAESGEEYFREVEGGMAPFVKLDRRRRLRHGFAEIERLHAYTLSDGEGAEEEEAMEVDEETQPPVAAVSAAMAHGQAEHEPGATRIAAGGLANDGLRDARSESRPTNTFRFLVRPIRTMTRLRCLFKMWTGMTWTRS</sequence>
<dbReference type="EMBL" id="CAMXCT010002469">
    <property type="protein sequence ID" value="CAI3998356.1"/>
    <property type="molecule type" value="Genomic_DNA"/>
</dbReference>